<sequence length="481" mass="54513">MAEQTLKEKTAKGLFWGALNNGTMQLLNVLIGIFLARILSTADYGLVGMLAVFTAIAAALQESGFTSALANLEKPTDNDYNSVFWFSTIVSWCSYIVLFFAAPFIANFFHHEELINLSRFLFASLLFSAIGTAPTAYLFKNMLVKETTILRISSLIISGIVGILLALNDYAYWSLAWQQMIYITLTSLGRFFLIPWRPSLKIDFAPVRKMFSFSYKILITSVVNTVSQNLLTFIFGRLYSANAVGNFSQAFKWDTMASTMVSGTISQVAQPILVEVNSERDRQVQVFRKMLRFTAFLAFPAMFGLGMVAHEFIIVLISDKWANSIPLLRILCISGAFLPFYTMYQNLMISRGKSNIYLWCTTTLIGVQLLLVLLCHSKGMIFMVSAYTMATVLWLFVWQYFANREIGIRLWNVLLDIVPYIAVSLIVMTAIYYATMTITNLYLLLVVRILLAALLYFIVMKLLKSKMLDECVGFLLKKRRK</sequence>
<dbReference type="Proteomes" id="UP000029538">
    <property type="component" value="Unassembled WGS sequence"/>
</dbReference>
<feature type="transmembrane region" description="Helical" evidence="7">
    <location>
        <begin position="148"/>
        <end position="167"/>
    </location>
</feature>
<evidence type="ECO:0000256" key="5">
    <source>
        <dbReference type="ARBA" id="ARBA00022989"/>
    </source>
</evidence>
<feature type="transmembrane region" description="Helical" evidence="7">
    <location>
        <begin position="117"/>
        <end position="139"/>
    </location>
</feature>
<feature type="transmembrane region" description="Helical" evidence="7">
    <location>
        <begin position="44"/>
        <end position="61"/>
    </location>
</feature>
<feature type="transmembrane region" description="Helical" evidence="7">
    <location>
        <begin position="441"/>
        <end position="459"/>
    </location>
</feature>
<feature type="transmembrane region" description="Helical" evidence="7">
    <location>
        <begin position="217"/>
        <end position="236"/>
    </location>
</feature>
<reference evidence="8 9" key="1">
    <citation type="submission" date="2014-07" db="EMBL/GenBank/DDBJ databases">
        <authorList>
            <person name="McCorrison J."/>
            <person name="Sanka R."/>
            <person name="Torralba M."/>
            <person name="Gillis M."/>
            <person name="Haft D.H."/>
            <person name="Methe B."/>
            <person name="Sutton G."/>
            <person name="Nelson K.E."/>
        </authorList>
    </citation>
    <scope>NUCLEOTIDE SEQUENCE [LARGE SCALE GENOMIC DNA]</scope>
    <source>
        <strain evidence="8 9">DNF00882</strain>
    </source>
</reference>
<evidence type="ECO:0000313" key="8">
    <source>
        <dbReference type="EMBL" id="KGF46673.1"/>
    </source>
</evidence>
<evidence type="ECO:0000256" key="6">
    <source>
        <dbReference type="ARBA" id="ARBA00023136"/>
    </source>
</evidence>
<keyword evidence="5 7" id="KW-1133">Transmembrane helix</keyword>
<dbReference type="PANTHER" id="PTHR30250:SF10">
    <property type="entry name" value="LIPOPOLYSACCHARIDE BIOSYNTHESIS PROTEIN WZXC"/>
    <property type="match status" value="1"/>
</dbReference>
<evidence type="ECO:0000256" key="3">
    <source>
        <dbReference type="ARBA" id="ARBA00022475"/>
    </source>
</evidence>
<keyword evidence="6 7" id="KW-0472">Membrane</keyword>
<dbReference type="PANTHER" id="PTHR30250">
    <property type="entry name" value="PST FAMILY PREDICTED COLANIC ACID TRANSPORTER"/>
    <property type="match status" value="1"/>
</dbReference>
<feature type="transmembrane region" description="Helical" evidence="7">
    <location>
        <begin position="295"/>
        <end position="318"/>
    </location>
</feature>
<evidence type="ECO:0000256" key="2">
    <source>
        <dbReference type="ARBA" id="ARBA00007430"/>
    </source>
</evidence>
<dbReference type="RefSeq" id="WP_036884725.1">
    <property type="nucleotide sequence ID" value="NZ_JRNR01000131.1"/>
</dbReference>
<feature type="transmembrane region" description="Helical" evidence="7">
    <location>
        <begin position="413"/>
        <end position="435"/>
    </location>
</feature>
<accession>A0A096AHT2</accession>
<dbReference type="InterPro" id="IPR050833">
    <property type="entry name" value="Poly_Biosynth_Transport"/>
</dbReference>
<comment type="subcellular location">
    <subcellularLocation>
        <location evidence="1">Cell membrane</location>
        <topology evidence="1">Multi-pass membrane protein</topology>
    </subcellularLocation>
</comment>
<feature type="transmembrane region" description="Helical" evidence="7">
    <location>
        <begin position="324"/>
        <end position="344"/>
    </location>
</feature>
<protein>
    <submittedName>
        <fullName evidence="8">Lipopolysaccharide biosynthesis protein</fullName>
    </submittedName>
</protein>
<name>A0A096AHT2_9BACT</name>
<proteinExistence type="inferred from homology"/>
<dbReference type="Pfam" id="PF13440">
    <property type="entry name" value="Polysacc_synt_3"/>
    <property type="match status" value="1"/>
</dbReference>
<evidence type="ECO:0000256" key="1">
    <source>
        <dbReference type="ARBA" id="ARBA00004651"/>
    </source>
</evidence>
<gene>
    <name evidence="8" type="ORF">HMPREF0654_10940</name>
</gene>
<keyword evidence="3" id="KW-1003">Cell membrane</keyword>
<feature type="transmembrane region" description="Helical" evidence="7">
    <location>
        <begin position="14"/>
        <end position="38"/>
    </location>
</feature>
<comment type="similarity">
    <text evidence="2">Belongs to the polysaccharide synthase family.</text>
</comment>
<evidence type="ECO:0000256" key="4">
    <source>
        <dbReference type="ARBA" id="ARBA00022692"/>
    </source>
</evidence>
<feature type="transmembrane region" description="Helical" evidence="7">
    <location>
        <begin position="82"/>
        <end position="105"/>
    </location>
</feature>
<evidence type="ECO:0000313" key="9">
    <source>
        <dbReference type="Proteomes" id="UP000029538"/>
    </source>
</evidence>
<dbReference type="CDD" id="cd13127">
    <property type="entry name" value="MATE_tuaB_like"/>
    <property type="match status" value="1"/>
</dbReference>
<feature type="transmembrane region" description="Helical" evidence="7">
    <location>
        <begin position="380"/>
        <end position="401"/>
    </location>
</feature>
<comment type="caution">
    <text evidence="8">The sequence shown here is derived from an EMBL/GenBank/DDBJ whole genome shotgun (WGS) entry which is preliminary data.</text>
</comment>
<organism evidence="8 9">
    <name type="scientific">Prevotella disiens DNF00882</name>
    <dbReference type="NCBI Taxonomy" id="1401075"/>
    <lineage>
        <taxon>Bacteria</taxon>
        <taxon>Pseudomonadati</taxon>
        <taxon>Bacteroidota</taxon>
        <taxon>Bacteroidia</taxon>
        <taxon>Bacteroidales</taxon>
        <taxon>Prevotellaceae</taxon>
        <taxon>Prevotella</taxon>
    </lineage>
</organism>
<keyword evidence="4 7" id="KW-0812">Transmembrane</keyword>
<dbReference type="AlphaFoldDB" id="A0A096AHT2"/>
<dbReference type="EMBL" id="JRNR01000131">
    <property type="protein sequence ID" value="KGF46673.1"/>
    <property type="molecule type" value="Genomic_DNA"/>
</dbReference>
<feature type="transmembrane region" description="Helical" evidence="7">
    <location>
        <begin position="356"/>
        <end position="374"/>
    </location>
</feature>
<dbReference type="GO" id="GO:0005886">
    <property type="term" value="C:plasma membrane"/>
    <property type="evidence" value="ECO:0007669"/>
    <property type="project" value="UniProtKB-SubCell"/>
</dbReference>
<evidence type="ECO:0000256" key="7">
    <source>
        <dbReference type="SAM" id="Phobius"/>
    </source>
</evidence>